<dbReference type="GO" id="GO:0016787">
    <property type="term" value="F:hydrolase activity"/>
    <property type="evidence" value="ECO:0007669"/>
    <property type="project" value="UniProtKB-KW"/>
</dbReference>
<evidence type="ECO:0000313" key="2">
    <source>
        <dbReference type="EMBL" id="KAF7319517.1"/>
    </source>
</evidence>
<organism evidence="2 3">
    <name type="scientific">Mycena chlorophos</name>
    <name type="common">Agaric fungus</name>
    <name type="synonym">Agaricus chlorophos</name>
    <dbReference type="NCBI Taxonomy" id="658473"/>
    <lineage>
        <taxon>Eukaryota</taxon>
        <taxon>Fungi</taxon>
        <taxon>Dikarya</taxon>
        <taxon>Basidiomycota</taxon>
        <taxon>Agaricomycotina</taxon>
        <taxon>Agaricomycetes</taxon>
        <taxon>Agaricomycetidae</taxon>
        <taxon>Agaricales</taxon>
        <taxon>Marasmiineae</taxon>
        <taxon>Mycenaceae</taxon>
        <taxon>Mycena</taxon>
    </lineage>
</organism>
<comment type="caution">
    <text evidence="2">The sequence shown here is derived from an EMBL/GenBank/DDBJ whole genome shotgun (WGS) entry which is preliminary data.</text>
</comment>
<dbReference type="OrthoDB" id="437457at2759"/>
<keyword evidence="3" id="KW-1185">Reference proteome</keyword>
<evidence type="ECO:0000259" key="1">
    <source>
        <dbReference type="Pfam" id="PF02230"/>
    </source>
</evidence>
<keyword evidence="2" id="KW-0378">Hydrolase</keyword>
<dbReference type="Proteomes" id="UP000613580">
    <property type="component" value="Unassembled WGS sequence"/>
</dbReference>
<dbReference type="InterPro" id="IPR003140">
    <property type="entry name" value="PLipase/COase/thioEstase"/>
</dbReference>
<gene>
    <name evidence="2" type="ORF">HMN09_00290900</name>
</gene>
<dbReference type="InterPro" id="IPR029058">
    <property type="entry name" value="AB_hydrolase_fold"/>
</dbReference>
<dbReference type="EMBL" id="JACAZE010000003">
    <property type="protein sequence ID" value="KAF7319517.1"/>
    <property type="molecule type" value="Genomic_DNA"/>
</dbReference>
<dbReference type="AlphaFoldDB" id="A0A8H6WJ52"/>
<proteinExistence type="predicted"/>
<name>A0A8H6WJ52_MYCCL</name>
<sequence length="244" mass="26793">MGKIKKAHDAILTVTYMAQHLHIHDAEATDAPPRIKPAPSKSKIPIPFSYAPSDDGTDENLLILLHGLGKSRLSIPFLYEEAYAWYPSFDPLGELIPRPNPTSALDLMVKVMQHLREDCTWPMNRIHLFGFAQGGSVAAELGIKLSRERLGSIVTVSGPLLSYPTLASPSPTPIHVAYRTSALPISELPAFKKGFSRVSDNKMAAEGGMPASKTEWEPIMRFWSENLGKRQVEGAYEVLSGLST</sequence>
<feature type="domain" description="Phospholipase/carboxylesterase/thioesterase" evidence="1">
    <location>
        <begin position="121"/>
        <end position="170"/>
    </location>
</feature>
<dbReference type="Gene3D" id="3.40.50.1820">
    <property type="entry name" value="alpha/beta hydrolase"/>
    <property type="match status" value="1"/>
</dbReference>
<accession>A0A8H6WJ52</accession>
<protein>
    <submittedName>
        <fullName evidence="2">Abhydrolase-2 domain-containing protein</fullName>
    </submittedName>
</protein>
<evidence type="ECO:0000313" key="3">
    <source>
        <dbReference type="Proteomes" id="UP000613580"/>
    </source>
</evidence>
<dbReference type="Pfam" id="PF02230">
    <property type="entry name" value="Abhydrolase_2"/>
    <property type="match status" value="1"/>
</dbReference>
<dbReference type="SUPFAM" id="SSF53474">
    <property type="entry name" value="alpha/beta-Hydrolases"/>
    <property type="match status" value="1"/>
</dbReference>
<reference evidence="2" key="1">
    <citation type="submission" date="2020-05" db="EMBL/GenBank/DDBJ databases">
        <title>Mycena genomes resolve the evolution of fungal bioluminescence.</title>
        <authorList>
            <person name="Tsai I.J."/>
        </authorList>
    </citation>
    <scope>NUCLEOTIDE SEQUENCE</scope>
    <source>
        <strain evidence="2">110903Hualien_Pintung</strain>
    </source>
</reference>